<organism evidence="2 3">
    <name type="scientific">Blastochloris sulfoviridis</name>
    <dbReference type="NCBI Taxonomy" id="50712"/>
    <lineage>
        <taxon>Bacteria</taxon>
        <taxon>Pseudomonadati</taxon>
        <taxon>Pseudomonadota</taxon>
        <taxon>Alphaproteobacteria</taxon>
        <taxon>Hyphomicrobiales</taxon>
        <taxon>Blastochloridaceae</taxon>
        <taxon>Blastochloris</taxon>
    </lineage>
</organism>
<sequence>MNAICRVAARRAAALGLGLAAGIATAAVAGEAVAEEASAFIAHRAVYDLTLDRMAAKSTVQGARGRIVYEFSGNSCDGWAMSLRQVVQIDGEDGQSTVSDTLATSWEDVGGGTFRFANQNLVDRNVREVSEGRAERSADGNVVVQISKPAEGRVEIGSGVVFPTQHMRRLIETARKGETILSVKVFDGTDAGRKVYDTMGVVGRPVAPGGNGALEAAVRLPELKETRRWPVTVSYFEAGSDQQTPIYTLSFELFENGISRDLTLDYGDFRLKGTMATLDILPPTPCR</sequence>
<proteinExistence type="predicted"/>
<dbReference type="AlphaFoldDB" id="A0A5M6HT30"/>
<feature type="chain" id="PRO_5024445981" evidence="1">
    <location>
        <begin position="27"/>
        <end position="287"/>
    </location>
</feature>
<accession>A0A5M6HT30</accession>
<evidence type="ECO:0000256" key="1">
    <source>
        <dbReference type="SAM" id="SignalP"/>
    </source>
</evidence>
<keyword evidence="3" id="KW-1185">Reference proteome</keyword>
<gene>
    <name evidence="2" type="ORF">F1193_12930</name>
</gene>
<evidence type="ECO:0000313" key="3">
    <source>
        <dbReference type="Proteomes" id="UP000323886"/>
    </source>
</evidence>
<keyword evidence="1" id="KW-0732">Signal</keyword>
<evidence type="ECO:0000313" key="2">
    <source>
        <dbReference type="EMBL" id="KAA5599000.1"/>
    </source>
</evidence>
<name>A0A5M6HT30_9HYPH</name>
<feature type="signal peptide" evidence="1">
    <location>
        <begin position="1"/>
        <end position="26"/>
    </location>
</feature>
<dbReference type="Pfam" id="PF08904">
    <property type="entry name" value="EipB_like"/>
    <property type="match status" value="1"/>
</dbReference>
<dbReference type="InterPro" id="IPR015000">
    <property type="entry name" value="EipB-like"/>
</dbReference>
<protein>
    <submittedName>
        <fullName evidence="2">Cell envelope integrity EipB family protein</fullName>
    </submittedName>
</protein>
<dbReference type="EMBL" id="VWPL01000025">
    <property type="protein sequence ID" value="KAA5599000.1"/>
    <property type="molecule type" value="Genomic_DNA"/>
</dbReference>
<dbReference type="RefSeq" id="WP_150098225.1">
    <property type="nucleotide sequence ID" value="NZ_VWPL01000025.1"/>
</dbReference>
<reference evidence="2 3" key="1">
    <citation type="submission" date="2019-09" db="EMBL/GenBank/DDBJ databases">
        <title>Draft Whole-Genome sequence of Blastochloris sulfoviridis DSM 729.</title>
        <authorList>
            <person name="Meyer T.E."/>
            <person name="Kyndt J.A."/>
        </authorList>
    </citation>
    <scope>NUCLEOTIDE SEQUENCE [LARGE SCALE GENOMIC DNA]</scope>
    <source>
        <strain evidence="2 3">DSM 729</strain>
    </source>
</reference>
<comment type="caution">
    <text evidence="2">The sequence shown here is derived from an EMBL/GenBank/DDBJ whole genome shotgun (WGS) entry which is preliminary data.</text>
</comment>
<dbReference type="OrthoDB" id="9815514at2"/>
<dbReference type="Proteomes" id="UP000323886">
    <property type="component" value="Unassembled WGS sequence"/>
</dbReference>